<reference evidence="2" key="1">
    <citation type="journal article" date="2021" name="Front. Microbiol.">
        <title>Comprehensive Comparative Genomics and Phenotyping of Methylobacterium Species.</title>
        <authorList>
            <person name="Alessa O."/>
            <person name="Ogura Y."/>
            <person name="Fujitani Y."/>
            <person name="Takami H."/>
            <person name="Hayashi T."/>
            <person name="Sahin N."/>
            <person name="Tani A."/>
        </authorList>
    </citation>
    <scope>NUCLEOTIDE SEQUENCE</scope>
    <source>
        <strain evidence="2">KCTC 52305</strain>
    </source>
</reference>
<keyword evidence="3" id="KW-1185">Reference proteome</keyword>
<evidence type="ECO:0000313" key="3">
    <source>
        <dbReference type="Proteomes" id="UP001055167"/>
    </source>
</evidence>
<reference evidence="2" key="2">
    <citation type="submission" date="2021-08" db="EMBL/GenBank/DDBJ databases">
        <authorList>
            <person name="Tani A."/>
            <person name="Ola A."/>
            <person name="Ogura Y."/>
            <person name="Katsura K."/>
            <person name="Hayashi T."/>
        </authorList>
    </citation>
    <scope>NUCLEOTIDE SEQUENCE</scope>
    <source>
        <strain evidence="2">KCTC 52305</strain>
    </source>
</reference>
<proteinExistence type="predicted"/>
<protein>
    <submittedName>
        <fullName evidence="2">Uncharacterized protein</fullName>
    </submittedName>
</protein>
<dbReference type="EMBL" id="BPQH01000024">
    <property type="protein sequence ID" value="GJD52996.1"/>
    <property type="molecule type" value="Genomic_DNA"/>
</dbReference>
<evidence type="ECO:0000256" key="1">
    <source>
        <dbReference type="SAM" id="MobiDB-lite"/>
    </source>
</evidence>
<gene>
    <name evidence="2" type="ORF">OPKNFCMD_5766</name>
</gene>
<name>A0ABQ4R5N0_9HYPH</name>
<comment type="caution">
    <text evidence="2">The sequence shown here is derived from an EMBL/GenBank/DDBJ whole genome shotgun (WGS) entry which is preliminary data.</text>
</comment>
<organism evidence="2 3">
    <name type="scientific">Methylobacterium crusticola</name>
    <dbReference type="NCBI Taxonomy" id="1697972"/>
    <lineage>
        <taxon>Bacteria</taxon>
        <taxon>Pseudomonadati</taxon>
        <taxon>Pseudomonadota</taxon>
        <taxon>Alphaproteobacteria</taxon>
        <taxon>Hyphomicrobiales</taxon>
        <taxon>Methylobacteriaceae</taxon>
        <taxon>Methylobacterium</taxon>
    </lineage>
</organism>
<dbReference type="Proteomes" id="UP001055167">
    <property type="component" value="Unassembled WGS sequence"/>
</dbReference>
<accession>A0ABQ4R5N0</accession>
<evidence type="ECO:0000313" key="2">
    <source>
        <dbReference type="EMBL" id="GJD52996.1"/>
    </source>
</evidence>
<sequence length="66" mass="6559">MRFCEKLTIPGSEAVSEASSTLSPVAPPAGRPGGRAKAGSVTDLRSPGGAAAAVATWLKSRGPLLP</sequence>
<feature type="region of interest" description="Disordered" evidence="1">
    <location>
        <begin position="1"/>
        <end position="47"/>
    </location>
</feature>